<dbReference type="OrthoDB" id="6438359at2759"/>
<gene>
    <name evidence="1" type="ORF">NPIL_68071</name>
</gene>
<dbReference type="EMBL" id="BMAW01101129">
    <property type="protein sequence ID" value="GFS98222.1"/>
    <property type="molecule type" value="Genomic_DNA"/>
</dbReference>
<reference evidence="1" key="1">
    <citation type="submission" date="2020-08" db="EMBL/GenBank/DDBJ databases">
        <title>Multicomponent nature underlies the extraordinary mechanical properties of spider dragline silk.</title>
        <authorList>
            <person name="Kono N."/>
            <person name="Nakamura H."/>
            <person name="Mori M."/>
            <person name="Yoshida Y."/>
            <person name="Ohtoshi R."/>
            <person name="Malay A.D."/>
            <person name="Moran D.A.P."/>
            <person name="Tomita M."/>
            <person name="Numata K."/>
            <person name="Arakawa K."/>
        </authorList>
    </citation>
    <scope>NUCLEOTIDE SEQUENCE</scope>
</reference>
<comment type="caution">
    <text evidence="1">The sequence shown here is derived from an EMBL/GenBank/DDBJ whole genome shotgun (WGS) entry which is preliminary data.</text>
</comment>
<organism evidence="1 2">
    <name type="scientific">Nephila pilipes</name>
    <name type="common">Giant wood spider</name>
    <name type="synonym">Nephila maculata</name>
    <dbReference type="NCBI Taxonomy" id="299642"/>
    <lineage>
        <taxon>Eukaryota</taxon>
        <taxon>Metazoa</taxon>
        <taxon>Ecdysozoa</taxon>
        <taxon>Arthropoda</taxon>
        <taxon>Chelicerata</taxon>
        <taxon>Arachnida</taxon>
        <taxon>Araneae</taxon>
        <taxon>Araneomorphae</taxon>
        <taxon>Entelegynae</taxon>
        <taxon>Araneoidea</taxon>
        <taxon>Nephilidae</taxon>
        <taxon>Nephila</taxon>
    </lineage>
</organism>
<dbReference type="AlphaFoldDB" id="A0A8X6N7L7"/>
<accession>A0A8X6N7L7</accession>
<evidence type="ECO:0000313" key="2">
    <source>
        <dbReference type="Proteomes" id="UP000887013"/>
    </source>
</evidence>
<name>A0A8X6N7L7_NEPPI</name>
<proteinExistence type="predicted"/>
<keyword evidence="2" id="KW-1185">Reference proteome</keyword>
<sequence length="174" mass="20281">MIQNVKFVAYVNGVFSNVGLEPQEVCLVKMSTGSSCIITFDTTNLNYTWLDRLYNKQNSHQTHKIPFPFKGKMTQEDGRKLSKKLYQEKDEGKNLLMAVLGLKQREFFQSCGLNTVDIWNDLKLDLKFNELSDYPTPFVKCHKEQVHLVGLDYNCSRRKAYKIMQYLKKIKVPN</sequence>
<evidence type="ECO:0000313" key="1">
    <source>
        <dbReference type="EMBL" id="GFS98222.1"/>
    </source>
</evidence>
<protein>
    <submittedName>
        <fullName evidence="1">Uncharacterized protein</fullName>
    </submittedName>
</protein>
<dbReference type="Proteomes" id="UP000887013">
    <property type="component" value="Unassembled WGS sequence"/>
</dbReference>